<feature type="domain" description="UspA" evidence="2">
    <location>
        <begin position="1"/>
        <end position="135"/>
    </location>
</feature>
<dbReference type="Proteomes" id="UP000184211">
    <property type="component" value="Unassembled WGS sequence"/>
</dbReference>
<dbReference type="PANTHER" id="PTHR46268:SF6">
    <property type="entry name" value="UNIVERSAL STRESS PROTEIN UP12"/>
    <property type="match status" value="1"/>
</dbReference>
<protein>
    <submittedName>
        <fullName evidence="3">Nucleotide-binding universal stress protein, UspA family</fullName>
    </submittedName>
</protein>
<dbReference type="RefSeq" id="WP_072791238.1">
    <property type="nucleotide sequence ID" value="NZ_FQWM01000001.1"/>
</dbReference>
<dbReference type="EMBL" id="FQWM01000001">
    <property type="protein sequence ID" value="SHG53169.1"/>
    <property type="molecule type" value="Genomic_DNA"/>
</dbReference>
<organism evidence="3 4">
    <name type="scientific">Cognatishimia maritima</name>
    <dbReference type="NCBI Taxonomy" id="870908"/>
    <lineage>
        <taxon>Bacteria</taxon>
        <taxon>Pseudomonadati</taxon>
        <taxon>Pseudomonadota</taxon>
        <taxon>Alphaproteobacteria</taxon>
        <taxon>Rhodobacterales</taxon>
        <taxon>Paracoccaceae</taxon>
        <taxon>Cognatishimia</taxon>
    </lineage>
</organism>
<proteinExistence type="inferred from homology"/>
<dbReference type="STRING" id="870908.SAMN04488044_0999"/>
<gene>
    <name evidence="3" type="ORF">SAMN04488044_0999</name>
</gene>
<evidence type="ECO:0000313" key="3">
    <source>
        <dbReference type="EMBL" id="SHG53169.1"/>
    </source>
</evidence>
<dbReference type="SUPFAM" id="SSF52402">
    <property type="entry name" value="Adenine nucleotide alpha hydrolases-like"/>
    <property type="match status" value="1"/>
</dbReference>
<evidence type="ECO:0000256" key="1">
    <source>
        <dbReference type="ARBA" id="ARBA00008791"/>
    </source>
</evidence>
<evidence type="ECO:0000259" key="2">
    <source>
        <dbReference type="Pfam" id="PF00582"/>
    </source>
</evidence>
<dbReference type="InterPro" id="IPR006016">
    <property type="entry name" value="UspA"/>
</dbReference>
<evidence type="ECO:0000313" key="4">
    <source>
        <dbReference type="Proteomes" id="UP000184211"/>
    </source>
</evidence>
<dbReference type="PANTHER" id="PTHR46268">
    <property type="entry name" value="STRESS RESPONSE PROTEIN NHAX"/>
    <property type="match status" value="1"/>
</dbReference>
<dbReference type="OrthoDB" id="9792500at2"/>
<dbReference type="CDD" id="cd00293">
    <property type="entry name" value="USP-like"/>
    <property type="match status" value="1"/>
</dbReference>
<sequence length="135" mass="14876">MYKNILVPVSFEEEDGVEKVLKAASRLACEDARVTLLHVMPPVPKYARSYFPEGYQDEAKATLAKSLNDMARDLPNVSADIVYGNPGKVILLWVKDKDVDCVVMSSHKPGPHEFNLGSTAAQVVRHVTCAVHVAR</sequence>
<name>A0A1M5KL15_9RHOB</name>
<dbReference type="Gene3D" id="3.40.50.620">
    <property type="entry name" value="HUPs"/>
    <property type="match status" value="1"/>
</dbReference>
<keyword evidence="4" id="KW-1185">Reference proteome</keyword>
<dbReference type="PRINTS" id="PR01438">
    <property type="entry name" value="UNVRSLSTRESS"/>
</dbReference>
<comment type="similarity">
    <text evidence="1">Belongs to the universal stress protein A family.</text>
</comment>
<dbReference type="AlphaFoldDB" id="A0A1M5KL15"/>
<dbReference type="Pfam" id="PF00582">
    <property type="entry name" value="Usp"/>
    <property type="match status" value="1"/>
</dbReference>
<dbReference type="InterPro" id="IPR014729">
    <property type="entry name" value="Rossmann-like_a/b/a_fold"/>
</dbReference>
<dbReference type="InterPro" id="IPR006015">
    <property type="entry name" value="Universal_stress_UspA"/>
</dbReference>
<reference evidence="4" key="1">
    <citation type="submission" date="2016-11" db="EMBL/GenBank/DDBJ databases">
        <authorList>
            <person name="Varghese N."/>
            <person name="Submissions S."/>
        </authorList>
    </citation>
    <scope>NUCLEOTIDE SEQUENCE [LARGE SCALE GENOMIC DNA]</scope>
    <source>
        <strain evidence="4">DSM 28223</strain>
    </source>
</reference>
<accession>A0A1M5KL15</accession>